<evidence type="ECO:0000313" key="1">
    <source>
        <dbReference type="EMBL" id="KAG5375826.1"/>
    </source>
</evidence>
<gene>
    <name evidence="1" type="primary">A10p012210.1_BraROA</name>
    <name evidence="1" type="ORF">IGI04_040422</name>
</gene>
<organism evidence="1 2">
    <name type="scientific">Brassica rapa subsp. trilocularis</name>
    <dbReference type="NCBI Taxonomy" id="1813537"/>
    <lineage>
        <taxon>Eukaryota</taxon>
        <taxon>Viridiplantae</taxon>
        <taxon>Streptophyta</taxon>
        <taxon>Embryophyta</taxon>
        <taxon>Tracheophyta</taxon>
        <taxon>Spermatophyta</taxon>
        <taxon>Magnoliopsida</taxon>
        <taxon>eudicotyledons</taxon>
        <taxon>Gunneridae</taxon>
        <taxon>Pentapetalae</taxon>
        <taxon>rosids</taxon>
        <taxon>malvids</taxon>
        <taxon>Brassicales</taxon>
        <taxon>Brassicaceae</taxon>
        <taxon>Brassiceae</taxon>
        <taxon>Brassica</taxon>
    </lineage>
</organism>
<keyword evidence="2" id="KW-1185">Reference proteome</keyword>
<evidence type="ECO:0000313" key="2">
    <source>
        <dbReference type="Proteomes" id="UP000823674"/>
    </source>
</evidence>
<dbReference type="Proteomes" id="UP000823674">
    <property type="component" value="Chromosome A10"/>
</dbReference>
<dbReference type="EMBL" id="JADBGQ010000010">
    <property type="protein sequence ID" value="KAG5375826.1"/>
    <property type="molecule type" value="Genomic_DNA"/>
</dbReference>
<protein>
    <submittedName>
        <fullName evidence="1">Uncharacterized protein</fullName>
    </submittedName>
</protein>
<proteinExistence type="predicted"/>
<accession>A0ABQ7KP76</accession>
<name>A0ABQ7KP76_BRACM</name>
<comment type="caution">
    <text evidence="1">The sequence shown here is derived from an EMBL/GenBank/DDBJ whole genome shotgun (WGS) entry which is preliminary data.</text>
</comment>
<reference evidence="1 2" key="1">
    <citation type="submission" date="2021-03" db="EMBL/GenBank/DDBJ databases">
        <authorList>
            <person name="King G.J."/>
            <person name="Bancroft I."/>
            <person name="Baten A."/>
            <person name="Bloomfield J."/>
            <person name="Borpatragohain P."/>
            <person name="He Z."/>
            <person name="Irish N."/>
            <person name="Irwin J."/>
            <person name="Liu K."/>
            <person name="Mauleon R.P."/>
            <person name="Moore J."/>
            <person name="Morris R."/>
            <person name="Ostergaard L."/>
            <person name="Wang B."/>
            <person name="Wells R."/>
        </authorList>
    </citation>
    <scope>NUCLEOTIDE SEQUENCE [LARGE SCALE GENOMIC DNA]</scope>
    <source>
        <strain evidence="1">R-o-18</strain>
        <tissue evidence="1">Leaf</tissue>
    </source>
</reference>
<sequence length="99" mass="10964">MMKQEQVRSDIEGGSYRDGTKIVRMLVLSNSPIQLDCSFGPTRMFGLLDCSFGPTRPLGELDCSLGPTRLFRNLDSLFGLARHWGELNVHPARPDGEPG</sequence>